<accession>A0A9P1CW84</accession>
<dbReference type="AlphaFoldDB" id="A0A9P1CW84"/>
<dbReference type="EMBL" id="CAMXCT020002335">
    <property type="protein sequence ID" value="CAL1150826.1"/>
    <property type="molecule type" value="Genomic_DNA"/>
</dbReference>
<keyword evidence="3" id="KW-1185">Reference proteome</keyword>
<evidence type="ECO:0000313" key="2">
    <source>
        <dbReference type="EMBL" id="CAL4784763.1"/>
    </source>
</evidence>
<dbReference type="EMBL" id="CAMXCT030002335">
    <property type="protein sequence ID" value="CAL4784763.1"/>
    <property type="molecule type" value="Genomic_DNA"/>
</dbReference>
<organism evidence="1">
    <name type="scientific">Cladocopium goreaui</name>
    <dbReference type="NCBI Taxonomy" id="2562237"/>
    <lineage>
        <taxon>Eukaryota</taxon>
        <taxon>Sar</taxon>
        <taxon>Alveolata</taxon>
        <taxon>Dinophyceae</taxon>
        <taxon>Suessiales</taxon>
        <taxon>Symbiodiniaceae</taxon>
        <taxon>Cladocopium</taxon>
    </lineage>
</organism>
<sequence length="298" mass="32908">MAAMDFSPQKRQRVQSTGAGEIIIEIGVYALESSYVLPEFDAGQKVYALNLKCDKRPSPLVKAEETLEAYLASGALPAFGSAVAELAESQMMVRFERAKPWRCTLFTVLKNVPSGCHLLSEWLCWRVKQADLKGHDYSVHVIVMGEVPVPLATWAHQSRIPARVDGTGLEGAWALTVAPPGWQGHVSVEIEMAEEVAGTMVCCKLRGYTYPLRAVLQWQGHWEDPSGRILAEKQVNAKYVQVSPWMNYKEAVETLSVLRTVSKTIEIHGGTPDLKQLLLQKMAFGAEEDKEEAPVGGN</sequence>
<evidence type="ECO:0000313" key="3">
    <source>
        <dbReference type="Proteomes" id="UP001152797"/>
    </source>
</evidence>
<proteinExistence type="predicted"/>
<evidence type="ECO:0000313" key="1">
    <source>
        <dbReference type="EMBL" id="CAI3997451.1"/>
    </source>
</evidence>
<reference evidence="2 3" key="2">
    <citation type="submission" date="2024-05" db="EMBL/GenBank/DDBJ databases">
        <authorList>
            <person name="Chen Y."/>
            <person name="Shah S."/>
            <person name="Dougan E. K."/>
            <person name="Thang M."/>
            <person name="Chan C."/>
        </authorList>
    </citation>
    <scope>NUCLEOTIDE SEQUENCE [LARGE SCALE GENOMIC DNA]</scope>
</reference>
<comment type="caution">
    <text evidence="1">The sequence shown here is derived from an EMBL/GenBank/DDBJ whole genome shotgun (WGS) entry which is preliminary data.</text>
</comment>
<dbReference type="EMBL" id="CAMXCT010002335">
    <property type="protein sequence ID" value="CAI3997451.1"/>
    <property type="molecule type" value="Genomic_DNA"/>
</dbReference>
<gene>
    <name evidence="1" type="ORF">C1SCF055_LOCUS23832</name>
</gene>
<protein>
    <submittedName>
        <fullName evidence="1">Uncharacterized protein</fullName>
    </submittedName>
</protein>
<name>A0A9P1CW84_9DINO</name>
<dbReference type="Proteomes" id="UP001152797">
    <property type="component" value="Unassembled WGS sequence"/>
</dbReference>
<reference evidence="1" key="1">
    <citation type="submission" date="2022-10" db="EMBL/GenBank/DDBJ databases">
        <authorList>
            <person name="Chen Y."/>
            <person name="Dougan E. K."/>
            <person name="Chan C."/>
            <person name="Rhodes N."/>
            <person name="Thang M."/>
        </authorList>
    </citation>
    <scope>NUCLEOTIDE SEQUENCE</scope>
</reference>